<proteinExistence type="predicted"/>
<reference evidence="3 4" key="1">
    <citation type="submission" date="2017-06" db="EMBL/GenBank/DDBJ databases">
        <title>Ant-infecting Ophiocordyceps genomes reveal a high diversity of potential behavioral manipulation genes and a possible major role for enterotoxins.</title>
        <authorList>
            <person name="De Bekker C."/>
            <person name="Evans H.C."/>
            <person name="Brachmann A."/>
            <person name="Hughes D.P."/>
        </authorList>
    </citation>
    <scope>NUCLEOTIDE SEQUENCE [LARGE SCALE GENOMIC DNA]</scope>
    <source>
        <strain evidence="3 4">1348a</strain>
    </source>
</reference>
<evidence type="ECO:0000256" key="1">
    <source>
        <dbReference type="SAM" id="MobiDB-lite"/>
    </source>
</evidence>
<keyword evidence="2" id="KW-0732">Signal</keyword>
<feature type="compositionally biased region" description="Basic and acidic residues" evidence="1">
    <location>
        <begin position="415"/>
        <end position="426"/>
    </location>
</feature>
<comment type="caution">
    <text evidence="3">The sequence shown here is derived from an EMBL/GenBank/DDBJ whole genome shotgun (WGS) entry which is preliminary data.</text>
</comment>
<evidence type="ECO:0000256" key="2">
    <source>
        <dbReference type="SAM" id="SignalP"/>
    </source>
</evidence>
<accession>A0A2C5ZQ65</accession>
<dbReference type="EMBL" id="NJEU01000111">
    <property type="protein sequence ID" value="PHH81564.1"/>
    <property type="molecule type" value="Genomic_DNA"/>
</dbReference>
<feature type="region of interest" description="Disordered" evidence="1">
    <location>
        <begin position="389"/>
        <end position="426"/>
    </location>
</feature>
<keyword evidence="4" id="KW-1185">Reference proteome</keyword>
<evidence type="ECO:0000313" key="4">
    <source>
        <dbReference type="Proteomes" id="UP000224854"/>
    </source>
</evidence>
<sequence length="426" mass="48167">MIPRASLASLLLLALPAVCQQSVQLPSEVESETRMKDQIAELQRSITFDKEQTIRHAKTFTESTCARSVLRCPGGTVFSENKEMMPLVPTPNGDGEQVYGGRFKYEPDNYVNMTVFFKREVLRRARNFQKANPIVMTRERSNIKIDTTTSGWSVGAQLNVGAWNPASGGSKGVTISASYSSETIKTRHVSVSDSATISCPPLSACWTEAWTGYVMLKGVCKTYPEVSCYNKVDPCDTIGKDYELPNSCEQVTLWRDRICKPEERIKECQVVTPLMEGDRPYLIEVFFANPIPELQKPNITGYKGGFYLLGSEDYLYAPDHGADKYWTPTKGWHINNEYPNLDADVDAFKLEVPEVKCIHKSGNCHLLTTDEWYCRKGEDSEERHFIHFTPGPTSYPKDEKLNPDLTKGPQPPRNCTEEEMKYKTFE</sequence>
<gene>
    <name evidence="3" type="ORF">CDD82_493</name>
</gene>
<dbReference type="Proteomes" id="UP000224854">
    <property type="component" value="Unassembled WGS sequence"/>
</dbReference>
<name>A0A2C5ZQ65_9HYPO</name>
<evidence type="ECO:0000313" key="3">
    <source>
        <dbReference type="EMBL" id="PHH81564.1"/>
    </source>
</evidence>
<dbReference type="AlphaFoldDB" id="A0A2C5ZQ65"/>
<organism evidence="3 4">
    <name type="scientific">Ophiocordyceps australis</name>
    <dbReference type="NCBI Taxonomy" id="1399860"/>
    <lineage>
        <taxon>Eukaryota</taxon>
        <taxon>Fungi</taxon>
        <taxon>Dikarya</taxon>
        <taxon>Ascomycota</taxon>
        <taxon>Pezizomycotina</taxon>
        <taxon>Sordariomycetes</taxon>
        <taxon>Hypocreomycetidae</taxon>
        <taxon>Hypocreales</taxon>
        <taxon>Ophiocordycipitaceae</taxon>
        <taxon>Ophiocordyceps</taxon>
    </lineage>
</organism>
<dbReference type="OrthoDB" id="4931909at2759"/>
<feature type="chain" id="PRO_5012383505" evidence="2">
    <location>
        <begin position="22"/>
        <end position="426"/>
    </location>
</feature>
<protein>
    <submittedName>
        <fullName evidence="3">Uncharacterized protein</fullName>
    </submittedName>
</protein>
<feature type="signal peptide" evidence="2">
    <location>
        <begin position="1"/>
        <end position="21"/>
    </location>
</feature>